<feature type="domain" description="Phage head morphogenesis" evidence="1">
    <location>
        <begin position="158"/>
        <end position="264"/>
    </location>
</feature>
<proteinExistence type="predicted"/>
<organism evidence="2 3">
    <name type="scientific">Rhizobium leguminosarum</name>
    <dbReference type="NCBI Taxonomy" id="384"/>
    <lineage>
        <taxon>Bacteria</taxon>
        <taxon>Pseudomonadati</taxon>
        <taxon>Pseudomonadota</taxon>
        <taxon>Alphaproteobacteria</taxon>
        <taxon>Hyphomicrobiales</taxon>
        <taxon>Rhizobiaceae</taxon>
        <taxon>Rhizobium/Agrobacterium group</taxon>
        <taxon>Rhizobium</taxon>
    </lineage>
</organism>
<evidence type="ECO:0000313" key="2">
    <source>
        <dbReference type="EMBL" id="RWX32030.1"/>
    </source>
</evidence>
<comment type="caution">
    <text evidence="2">The sequence shown here is derived from an EMBL/GenBank/DDBJ whole genome shotgun (WGS) entry which is preliminary data.</text>
</comment>
<dbReference type="EMBL" id="SBHX01000027">
    <property type="protein sequence ID" value="RWX32030.1"/>
    <property type="molecule type" value="Genomic_DNA"/>
</dbReference>
<evidence type="ECO:0000313" key="3">
    <source>
        <dbReference type="Proteomes" id="UP000283817"/>
    </source>
</evidence>
<accession>A0A444I393</accession>
<reference evidence="2 3" key="1">
    <citation type="submission" date="2019-01" db="EMBL/GenBank/DDBJ databases">
        <title>RHIZO-ID as a novel technology for direct rhizobia identification.</title>
        <authorList>
            <person name="De Meyer S.E."/>
        </authorList>
    </citation>
    <scope>NUCLEOTIDE SEQUENCE [LARGE SCALE GENOMIC DNA]</scope>
    <source>
        <strain evidence="2 3">WSM448</strain>
    </source>
</reference>
<dbReference type="AlphaFoldDB" id="A0A444I393"/>
<name>A0A444I393_RHILE</name>
<dbReference type="Pfam" id="PF04233">
    <property type="entry name" value="Phage_Mu_F"/>
    <property type="match status" value="1"/>
</dbReference>
<dbReference type="InterPro" id="IPR006528">
    <property type="entry name" value="Phage_head_morphogenesis_dom"/>
</dbReference>
<gene>
    <name evidence="2" type="ORF">EHI47_11645</name>
</gene>
<evidence type="ECO:0000259" key="1">
    <source>
        <dbReference type="Pfam" id="PF04233"/>
    </source>
</evidence>
<dbReference type="NCBIfam" id="TIGR01641">
    <property type="entry name" value="phageSPP1_gp7"/>
    <property type="match status" value="1"/>
</dbReference>
<dbReference type="Proteomes" id="UP000283817">
    <property type="component" value="Unassembled WGS sequence"/>
</dbReference>
<protein>
    <recommendedName>
        <fullName evidence="1">Phage head morphogenesis domain-containing protein</fullName>
    </recommendedName>
</protein>
<sequence>MLRYSLARLAKRPKGSTTILPPVNVRLSAEKQYLTALRSMLTQIATQTRETAIPLYAAEQTQKRAARALMVDADRTWFAGLDALVSQLARLASTTVNRILDLEAQRHTETFMAVAKRALGIDLRAVIAQEDLADYLQSAAARNASLIKSLGDDVVKRVEQTVYANSIAGNSVTTLRKSLQEQFGITDRRAKLIARDQTAKINSDLNKIRQEQAGITSYSWMTAHDERVRLLHRSLDGKTYKWGEATGAEQGLPPGQPINCRCVARGVVEF</sequence>